<name>A0ABR2BMA1_9ROSI</name>
<evidence type="ECO:0000313" key="3">
    <source>
        <dbReference type="Proteomes" id="UP001472677"/>
    </source>
</evidence>
<comment type="caution">
    <text evidence="2">The sequence shown here is derived from an EMBL/GenBank/DDBJ whole genome shotgun (WGS) entry which is preliminary data.</text>
</comment>
<evidence type="ECO:0000313" key="2">
    <source>
        <dbReference type="EMBL" id="KAK8508275.1"/>
    </source>
</evidence>
<feature type="compositionally biased region" description="Acidic residues" evidence="1">
    <location>
        <begin position="61"/>
        <end position="72"/>
    </location>
</feature>
<gene>
    <name evidence="2" type="ORF">V6N12_019454</name>
</gene>
<dbReference type="EMBL" id="JBBPBM010000103">
    <property type="protein sequence ID" value="KAK8508275.1"/>
    <property type="molecule type" value="Genomic_DNA"/>
</dbReference>
<keyword evidence="3" id="KW-1185">Reference proteome</keyword>
<reference evidence="2 3" key="1">
    <citation type="journal article" date="2024" name="G3 (Bethesda)">
        <title>Genome assembly of Hibiscus sabdariffa L. provides insights into metabolisms of medicinal natural products.</title>
        <authorList>
            <person name="Kim T."/>
        </authorList>
    </citation>
    <scope>NUCLEOTIDE SEQUENCE [LARGE SCALE GENOMIC DNA]</scope>
    <source>
        <strain evidence="2">TK-2024</strain>
        <tissue evidence="2">Old leaves</tissue>
    </source>
</reference>
<proteinExistence type="predicted"/>
<protein>
    <submittedName>
        <fullName evidence="2">Uncharacterized protein</fullName>
    </submittedName>
</protein>
<sequence length="96" mass="11058">MEELTKYTRDGQGHLKKCGVHVLYVDAESYTINDVMRCDISDQSFASREDSESMSDQSFASEEDSESYDSQEDTNFSCLSVFKLLRRDIGIYLNYL</sequence>
<accession>A0ABR2BMA1</accession>
<feature type="region of interest" description="Disordered" evidence="1">
    <location>
        <begin position="45"/>
        <end position="72"/>
    </location>
</feature>
<evidence type="ECO:0000256" key="1">
    <source>
        <dbReference type="SAM" id="MobiDB-lite"/>
    </source>
</evidence>
<organism evidence="2 3">
    <name type="scientific">Hibiscus sabdariffa</name>
    <name type="common">roselle</name>
    <dbReference type="NCBI Taxonomy" id="183260"/>
    <lineage>
        <taxon>Eukaryota</taxon>
        <taxon>Viridiplantae</taxon>
        <taxon>Streptophyta</taxon>
        <taxon>Embryophyta</taxon>
        <taxon>Tracheophyta</taxon>
        <taxon>Spermatophyta</taxon>
        <taxon>Magnoliopsida</taxon>
        <taxon>eudicotyledons</taxon>
        <taxon>Gunneridae</taxon>
        <taxon>Pentapetalae</taxon>
        <taxon>rosids</taxon>
        <taxon>malvids</taxon>
        <taxon>Malvales</taxon>
        <taxon>Malvaceae</taxon>
        <taxon>Malvoideae</taxon>
        <taxon>Hibiscus</taxon>
    </lineage>
</organism>
<dbReference type="Proteomes" id="UP001472677">
    <property type="component" value="Unassembled WGS sequence"/>
</dbReference>